<keyword evidence="1" id="KW-0812">Transmembrane</keyword>
<sequence>MIAASARLLSIETGIAPSPAMSRYDDHNGHPALDFVPGRPLVDEPAVECPDEPPGVWIHAPRGPATAVVSPQPPCNNLKLADFDAQGQKDLLVLASILAFGVALPFVLSP</sequence>
<gene>
    <name evidence="2" type="ORF">PVAP13_1KG247033</name>
</gene>
<proteinExistence type="predicted"/>
<keyword evidence="1" id="KW-1133">Transmembrane helix</keyword>
<keyword evidence="1" id="KW-0472">Membrane</keyword>
<keyword evidence="3" id="KW-1185">Reference proteome</keyword>
<feature type="transmembrane region" description="Helical" evidence="1">
    <location>
        <begin position="91"/>
        <end position="108"/>
    </location>
</feature>
<dbReference type="EMBL" id="CM029037">
    <property type="protein sequence ID" value="KAG2657571.1"/>
    <property type="molecule type" value="Genomic_DNA"/>
</dbReference>
<name>A0A8T0X7F3_PANVG</name>
<comment type="caution">
    <text evidence="2">The sequence shown here is derived from an EMBL/GenBank/DDBJ whole genome shotgun (WGS) entry which is preliminary data.</text>
</comment>
<dbReference type="Proteomes" id="UP000823388">
    <property type="component" value="Chromosome 1K"/>
</dbReference>
<accession>A0A8T0X7F3</accession>
<evidence type="ECO:0000313" key="3">
    <source>
        <dbReference type="Proteomes" id="UP000823388"/>
    </source>
</evidence>
<dbReference type="AlphaFoldDB" id="A0A8T0X7F3"/>
<evidence type="ECO:0000256" key="1">
    <source>
        <dbReference type="SAM" id="Phobius"/>
    </source>
</evidence>
<reference evidence="2" key="1">
    <citation type="submission" date="2020-05" db="EMBL/GenBank/DDBJ databases">
        <title>WGS assembly of Panicum virgatum.</title>
        <authorList>
            <person name="Lovell J.T."/>
            <person name="Jenkins J."/>
            <person name="Shu S."/>
            <person name="Juenger T.E."/>
            <person name="Schmutz J."/>
        </authorList>
    </citation>
    <scope>NUCLEOTIDE SEQUENCE</scope>
    <source>
        <strain evidence="2">AP13</strain>
    </source>
</reference>
<organism evidence="2 3">
    <name type="scientific">Panicum virgatum</name>
    <name type="common">Blackwell switchgrass</name>
    <dbReference type="NCBI Taxonomy" id="38727"/>
    <lineage>
        <taxon>Eukaryota</taxon>
        <taxon>Viridiplantae</taxon>
        <taxon>Streptophyta</taxon>
        <taxon>Embryophyta</taxon>
        <taxon>Tracheophyta</taxon>
        <taxon>Spermatophyta</taxon>
        <taxon>Magnoliopsida</taxon>
        <taxon>Liliopsida</taxon>
        <taxon>Poales</taxon>
        <taxon>Poaceae</taxon>
        <taxon>PACMAD clade</taxon>
        <taxon>Panicoideae</taxon>
        <taxon>Panicodae</taxon>
        <taxon>Paniceae</taxon>
        <taxon>Panicinae</taxon>
        <taxon>Panicum</taxon>
        <taxon>Panicum sect. Hiantes</taxon>
    </lineage>
</organism>
<protein>
    <submittedName>
        <fullName evidence="2">Uncharacterized protein</fullName>
    </submittedName>
</protein>
<evidence type="ECO:0000313" key="2">
    <source>
        <dbReference type="EMBL" id="KAG2657571.1"/>
    </source>
</evidence>